<dbReference type="Gene3D" id="3.30.420.40">
    <property type="match status" value="2"/>
</dbReference>
<dbReference type="InterPro" id="IPR000577">
    <property type="entry name" value="Carb_kinase_FGGY"/>
</dbReference>
<keyword evidence="2 7" id="KW-0808">Transferase</keyword>
<dbReference type="PANTHER" id="PTHR10196">
    <property type="entry name" value="SUGAR KINASE"/>
    <property type="match status" value="1"/>
</dbReference>
<dbReference type="SUPFAM" id="SSF53067">
    <property type="entry name" value="Actin-like ATPase domain"/>
    <property type="match status" value="2"/>
</dbReference>
<dbReference type="RefSeq" id="WP_358131406.1">
    <property type="nucleotide sequence ID" value="NZ_JBFALK010000003.1"/>
</dbReference>
<dbReference type="InterPro" id="IPR018485">
    <property type="entry name" value="FGGY_C"/>
</dbReference>
<feature type="domain" description="Carbohydrate kinase FGGY C-terminal" evidence="9">
    <location>
        <begin position="241"/>
        <end position="426"/>
    </location>
</feature>
<dbReference type="PROSITE" id="PS00933">
    <property type="entry name" value="FGGY_KINASES_1"/>
    <property type="match status" value="1"/>
</dbReference>
<dbReference type="PANTHER" id="PTHR10196:SF69">
    <property type="entry name" value="GLYCEROL KINASE"/>
    <property type="match status" value="1"/>
</dbReference>
<dbReference type="InterPro" id="IPR043129">
    <property type="entry name" value="ATPase_NBD"/>
</dbReference>
<keyword evidence="3" id="KW-0547">Nucleotide-binding</keyword>
<evidence type="ECO:0000313" key="10">
    <source>
        <dbReference type="EMBL" id="MEV0968602.1"/>
    </source>
</evidence>
<comment type="similarity">
    <text evidence="1 7">Belongs to the FGGY kinase family.</text>
</comment>
<dbReference type="Pfam" id="PF02782">
    <property type="entry name" value="FGGY_C"/>
    <property type="match status" value="1"/>
</dbReference>
<keyword evidence="5" id="KW-0067">ATP-binding</keyword>
<dbReference type="InterPro" id="IPR018483">
    <property type="entry name" value="Carb_kinase_FGGY_CS"/>
</dbReference>
<evidence type="ECO:0000259" key="9">
    <source>
        <dbReference type="Pfam" id="PF02782"/>
    </source>
</evidence>
<protein>
    <recommendedName>
        <fullName evidence="6">ATP:glycerol 3-phosphotransferase</fullName>
    </recommendedName>
</protein>
<evidence type="ECO:0000256" key="3">
    <source>
        <dbReference type="ARBA" id="ARBA00022741"/>
    </source>
</evidence>
<accession>A0ABV3GAI8</accession>
<evidence type="ECO:0000313" key="11">
    <source>
        <dbReference type="Proteomes" id="UP001551675"/>
    </source>
</evidence>
<comment type="caution">
    <text evidence="10">The sequence shown here is derived from an EMBL/GenBank/DDBJ whole genome shotgun (WGS) entry which is preliminary data.</text>
</comment>
<gene>
    <name evidence="10" type="ORF">AB0I59_08210</name>
</gene>
<evidence type="ECO:0000256" key="6">
    <source>
        <dbReference type="ARBA" id="ARBA00043149"/>
    </source>
</evidence>
<evidence type="ECO:0000256" key="1">
    <source>
        <dbReference type="ARBA" id="ARBA00009156"/>
    </source>
</evidence>
<evidence type="ECO:0000256" key="4">
    <source>
        <dbReference type="ARBA" id="ARBA00022777"/>
    </source>
</evidence>
<dbReference type="Proteomes" id="UP001551675">
    <property type="component" value="Unassembled WGS sequence"/>
</dbReference>
<feature type="domain" description="Carbohydrate kinase FGGY N-terminal" evidence="8">
    <location>
        <begin position="4"/>
        <end position="231"/>
    </location>
</feature>
<name>A0ABV3GAI8_MICGL</name>
<proteinExistence type="inferred from homology"/>
<organism evidence="10 11">
    <name type="scientific">Microtetraspora glauca</name>
    <dbReference type="NCBI Taxonomy" id="1996"/>
    <lineage>
        <taxon>Bacteria</taxon>
        <taxon>Bacillati</taxon>
        <taxon>Actinomycetota</taxon>
        <taxon>Actinomycetes</taxon>
        <taxon>Streptosporangiales</taxon>
        <taxon>Streptosporangiaceae</taxon>
        <taxon>Microtetraspora</taxon>
    </lineage>
</organism>
<evidence type="ECO:0000259" key="8">
    <source>
        <dbReference type="Pfam" id="PF00370"/>
    </source>
</evidence>
<keyword evidence="11" id="KW-1185">Reference proteome</keyword>
<keyword evidence="4 7" id="KW-0418">Kinase</keyword>
<dbReference type="PROSITE" id="PS00445">
    <property type="entry name" value="FGGY_KINASES_2"/>
    <property type="match status" value="1"/>
</dbReference>
<reference evidence="10 11" key="1">
    <citation type="submission" date="2024-06" db="EMBL/GenBank/DDBJ databases">
        <title>The Natural Products Discovery Center: Release of the First 8490 Sequenced Strains for Exploring Actinobacteria Biosynthetic Diversity.</title>
        <authorList>
            <person name="Kalkreuter E."/>
            <person name="Kautsar S.A."/>
            <person name="Yang D."/>
            <person name="Bader C.D."/>
            <person name="Teijaro C.N."/>
            <person name="Fluegel L."/>
            <person name="Davis C.M."/>
            <person name="Simpson J.R."/>
            <person name="Lauterbach L."/>
            <person name="Steele A.D."/>
            <person name="Gui C."/>
            <person name="Meng S."/>
            <person name="Li G."/>
            <person name="Viehrig K."/>
            <person name="Ye F."/>
            <person name="Su P."/>
            <person name="Kiefer A.F."/>
            <person name="Nichols A."/>
            <person name="Cepeda A.J."/>
            <person name="Yan W."/>
            <person name="Fan B."/>
            <person name="Jiang Y."/>
            <person name="Adhikari A."/>
            <person name="Zheng C.-J."/>
            <person name="Schuster L."/>
            <person name="Cowan T.M."/>
            <person name="Smanski M.J."/>
            <person name="Chevrette M.G."/>
            <person name="De Carvalho L.P.S."/>
            <person name="Shen B."/>
        </authorList>
    </citation>
    <scope>NUCLEOTIDE SEQUENCE [LARGE SCALE GENOMIC DNA]</scope>
    <source>
        <strain evidence="10 11">NPDC050100</strain>
    </source>
</reference>
<dbReference type="InterPro" id="IPR018484">
    <property type="entry name" value="FGGY_N"/>
</dbReference>
<dbReference type="PIRSF" id="PIRSF000538">
    <property type="entry name" value="GlpK"/>
    <property type="match status" value="1"/>
</dbReference>
<evidence type="ECO:0000256" key="7">
    <source>
        <dbReference type="RuleBase" id="RU003733"/>
    </source>
</evidence>
<evidence type="ECO:0000256" key="2">
    <source>
        <dbReference type="ARBA" id="ARBA00022679"/>
    </source>
</evidence>
<sequence length="492" mass="51461">MTTILAIDQGTSGTKAVVVGPDGAVLALAEVPVRPAYLPGGRVEQNPQELLDSVLAAGRQAVAQAGRPIDAVTLANQGETVLAWDPDTGRPLTTALVWQDRRAEDVCADLADHAARIAELTGLVLDPYFSAPKMAWIRRNLTADGVVTTSDTWLVHHLTGEFVTDAATASRSLVLDLDAVDWSPELLRLFKLDGERLPRIVACDEVVGTTRAFGGEIPVGGLIVDQQAALLAEGCLRPGEAKCTFGTGAFLLANTGEHAVRSTSGLTTSVAWRARGGTPYCVDGQVYTAASAVRWLGDLGFIGGATDLDALAAPDSQGALFVPALAGLAAPWWRPEATASFLGMTLSTRPGHLVRAVLEGVAAQVADLAQVVARDLGAPLTRLRVDGGLTRSATLMQAQADLAQMPVDVYPSPHATALGAAAMARLAVEPALSVEEAVPAWTPSMTYEPRWSGDRAAEFLARWRQGVDAAVDRVAEGAVDRADGADDMGSDA</sequence>
<evidence type="ECO:0000256" key="5">
    <source>
        <dbReference type="ARBA" id="ARBA00022840"/>
    </source>
</evidence>
<dbReference type="EMBL" id="JBFALK010000003">
    <property type="protein sequence ID" value="MEV0968602.1"/>
    <property type="molecule type" value="Genomic_DNA"/>
</dbReference>
<dbReference type="Pfam" id="PF00370">
    <property type="entry name" value="FGGY_N"/>
    <property type="match status" value="1"/>
</dbReference>
<dbReference type="GO" id="GO:0016301">
    <property type="term" value="F:kinase activity"/>
    <property type="evidence" value="ECO:0007669"/>
    <property type="project" value="UniProtKB-KW"/>
</dbReference>